<dbReference type="AlphaFoldDB" id="A0A644W932"/>
<keyword evidence="1" id="KW-0472">Membrane</keyword>
<feature type="transmembrane region" description="Helical" evidence="1">
    <location>
        <begin position="254"/>
        <end position="274"/>
    </location>
</feature>
<name>A0A644W932_9ZZZZ</name>
<keyword evidence="1" id="KW-0812">Transmembrane</keyword>
<feature type="transmembrane region" description="Helical" evidence="1">
    <location>
        <begin position="107"/>
        <end position="129"/>
    </location>
</feature>
<feature type="transmembrane region" description="Helical" evidence="1">
    <location>
        <begin position="74"/>
        <end position="95"/>
    </location>
</feature>
<proteinExistence type="predicted"/>
<evidence type="ECO:0000313" key="2">
    <source>
        <dbReference type="EMBL" id="MPL99072.1"/>
    </source>
</evidence>
<organism evidence="2">
    <name type="scientific">bioreactor metagenome</name>
    <dbReference type="NCBI Taxonomy" id="1076179"/>
    <lineage>
        <taxon>unclassified sequences</taxon>
        <taxon>metagenomes</taxon>
        <taxon>ecological metagenomes</taxon>
    </lineage>
</organism>
<feature type="transmembrane region" description="Helical" evidence="1">
    <location>
        <begin position="191"/>
        <end position="210"/>
    </location>
</feature>
<dbReference type="EMBL" id="VSSQ01000645">
    <property type="protein sequence ID" value="MPL99072.1"/>
    <property type="molecule type" value="Genomic_DNA"/>
</dbReference>
<feature type="transmembrane region" description="Helical" evidence="1">
    <location>
        <begin position="149"/>
        <end position="170"/>
    </location>
</feature>
<sequence>MTKEKYYRKGYFNDTISSTILFIVAFLFVLYISIGSTAFIAFTNNLTIPIEIDKIDFDRAVSSDKAIWDSAENIFVVFSFAPITILLIGLLSLILTHHYHYKTIGVFLFWTMFHCVMRFSGDFIFGQIYHLWGVNLVTDFMGLTYPSLFLKLFFIAITISATIFLCYLLVPFVRVFFDPFRNQTKEGVRINLFYPSLFGAGVLLLWFIPVFTLKEISVIGFSLIMILFLSNFAIKRYRFVDYSDQYVINDRFNIRLNIVPIIILIFIFVSLKGFLTKGITITSSGFRRDQLDNIFYLSLLIILIVCVLMFFAYIIYSYRKKKMEIKKYMEENEANTIAQTMDSSLLEGTRWSYYADVANKAKNYNHENPNQQD</sequence>
<evidence type="ECO:0000256" key="1">
    <source>
        <dbReference type="SAM" id="Phobius"/>
    </source>
</evidence>
<feature type="transmembrane region" description="Helical" evidence="1">
    <location>
        <begin position="20"/>
        <end position="42"/>
    </location>
</feature>
<feature type="transmembrane region" description="Helical" evidence="1">
    <location>
        <begin position="216"/>
        <end position="234"/>
    </location>
</feature>
<reference evidence="2" key="1">
    <citation type="submission" date="2019-08" db="EMBL/GenBank/DDBJ databases">
        <authorList>
            <person name="Kucharzyk K."/>
            <person name="Murdoch R.W."/>
            <person name="Higgins S."/>
            <person name="Loffler F."/>
        </authorList>
    </citation>
    <scope>NUCLEOTIDE SEQUENCE</scope>
</reference>
<keyword evidence="1" id="KW-1133">Transmembrane helix</keyword>
<gene>
    <name evidence="2" type="ORF">SDC9_45287</name>
</gene>
<feature type="transmembrane region" description="Helical" evidence="1">
    <location>
        <begin position="294"/>
        <end position="316"/>
    </location>
</feature>
<protein>
    <submittedName>
        <fullName evidence="2">Uncharacterized protein</fullName>
    </submittedName>
</protein>
<comment type="caution">
    <text evidence="2">The sequence shown here is derived from an EMBL/GenBank/DDBJ whole genome shotgun (WGS) entry which is preliminary data.</text>
</comment>
<accession>A0A644W932</accession>